<evidence type="ECO:0000256" key="3">
    <source>
        <dbReference type="ARBA" id="ARBA00022490"/>
    </source>
</evidence>
<evidence type="ECO:0000256" key="13">
    <source>
        <dbReference type="SAM" id="MobiDB-lite"/>
    </source>
</evidence>
<protein>
    <submittedName>
        <fullName evidence="16">NEB1 protein</fullName>
    </submittedName>
</protein>
<dbReference type="PROSITE" id="PS50105">
    <property type="entry name" value="SAM_DOMAIN"/>
    <property type="match status" value="1"/>
</dbReference>
<dbReference type="PANTHER" id="PTHR16154:SF26">
    <property type="entry name" value="PROTEIN PHOSPHATASE 1 REGULATORY SUBUNIT 9 LIKE"/>
    <property type="match status" value="1"/>
</dbReference>
<dbReference type="GO" id="GO:0030425">
    <property type="term" value="C:dendrite"/>
    <property type="evidence" value="ECO:0007669"/>
    <property type="project" value="TreeGrafter"/>
</dbReference>
<feature type="region of interest" description="Disordered" evidence="13">
    <location>
        <begin position="1"/>
        <end position="21"/>
    </location>
</feature>
<evidence type="ECO:0000256" key="12">
    <source>
        <dbReference type="SAM" id="Coils"/>
    </source>
</evidence>
<dbReference type="SUPFAM" id="SSF47769">
    <property type="entry name" value="SAM/Pointed domain"/>
    <property type="match status" value="1"/>
</dbReference>
<dbReference type="Pfam" id="PF07647">
    <property type="entry name" value="SAM_2"/>
    <property type="match status" value="1"/>
</dbReference>
<accession>A0A851TDG4</accession>
<feature type="region of interest" description="Disordered" evidence="13">
    <location>
        <begin position="40"/>
        <end position="71"/>
    </location>
</feature>
<feature type="non-terminal residue" evidence="16">
    <location>
        <position position="1"/>
    </location>
</feature>
<feature type="region of interest" description="Disordered" evidence="13">
    <location>
        <begin position="399"/>
        <end position="535"/>
    </location>
</feature>
<dbReference type="InterPro" id="IPR043446">
    <property type="entry name" value="Neurabin-like"/>
</dbReference>
<dbReference type="GO" id="GO:0015629">
    <property type="term" value="C:actin cytoskeleton"/>
    <property type="evidence" value="ECO:0007669"/>
    <property type="project" value="TreeGrafter"/>
</dbReference>
<dbReference type="Gene3D" id="1.10.150.50">
    <property type="entry name" value="Transcription Factor, Ets-1"/>
    <property type="match status" value="1"/>
</dbReference>
<evidence type="ECO:0000313" key="17">
    <source>
        <dbReference type="Proteomes" id="UP000661971"/>
    </source>
</evidence>
<keyword evidence="6" id="KW-0524">Neurogenesis</keyword>
<dbReference type="EMBL" id="WBNA01000223">
    <property type="protein sequence ID" value="NXD13958.1"/>
    <property type="molecule type" value="Genomic_DNA"/>
</dbReference>
<keyword evidence="3" id="KW-0963">Cytoplasm</keyword>
<dbReference type="SMART" id="SM00228">
    <property type="entry name" value="PDZ"/>
    <property type="match status" value="1"/>
</dbReference>
<evidence type="ECO:0000256" key="10">
    <source>
        <dbReference type="ARBA" id="ARBA00023212"/>
    </source>
</evidence>
<dbReference type="GO" id="GO:0051015">
    <property type="term" value="F:actin filament binding"/>
    <property type="evidence" value="ECO:0007669"/>
    <property type="project" value="TreeGrafter"/>
</dbReference>
<feature type="domain" description="PDZ" evidence="15">
    <location>
        <begin position="579"/>
        <end position="673"/>
    </location>
</feature>
<feature type="compositionally biased region" description="Basic and acidic residues" evidence="13">
    <location>
        <begin position="421"/>
        <end position="443"/>
    </location>
</feature>
<dbReference type="GO" id="GO:0014069">
    <property type="term" value="C:postsynaptic density"/>
    <property type="evidence" value="ECO:0007669"/>
    <property type="project" value="TreeGrafter"/>
</dbReference>
<feature type="compositionally biased region" description="Acidic residues" evidence="13">
    <location>
        <begin position="503"/>
        <end position="527"/>
    </location>
</feature>
<dbReference type="InterPro" id="IPR001660">
    <property type="entry name" value="SAM"/>
</dbReference>
<organism evidence="16 17">
    <name type="scientific">Nothocercus nigrocapillus</name>
    <dbReference type="NCBI Taxonomy" id="1977171"/>
    <lineage>
        <taxon>Eukaryota</taxon>
        <taxon>Metazoa</taxon>
        <taxon>Chordata</taxon>
        <taxon>Craniata</taxon>
        <taxon>Vertebrata</taxon>
        <taxon>Euteleostomi</taxon>
        <taxon>Archelosauria</taxon>
        <taxon>Archosauria</taxon>
        <taxon>Dinosauria</taxon>
        <taxon>Saurischia</taxon>
        <taxon>Theropoda</taxon>
        <taxon>Coelurosauria</taxon>
        <taxon>Aves</taxon>
        <taxon>Palaeognathae</taxon>
        <taxon>Tinamiformes</taxon>
        <taxon>Tinamidae</taxon>
        <taxon>Nothocercus</taxon>
    </lineage>
</organism>
<feature type="compositionally biased region" description="Basic and acidic residues" evidence="13">
    <location>
        <begin position="1"/>
        <end position="12"/>
    </location>
</feature>
<feature type="domain" description="SAM" evidence="14">
    <location>
        <begin position="1056"/>
        <end position="1096"/>
    </location>
</feature>
<evidence type="ECO:0000256" key="2">
    <source>
        <dbReference type="ARBA" id="ARBA00022473"/>
    </source>
</evidence>
<evidence type="ECO:0000256" key="8">
    <source>
        <dbReference type="ARBA" id="ARBA00023054"/>
    </source>
</evidence>
<dbReference type="SUPFAM" id="SSF57997">
    <property type="entry name" value="Tropomyosin"/>
    <property type="match status" value="1"/>
</dbReference>
<evidence type="ECO:0000256" key="1">
    <source>
        <dbReference type="ARBA" id="ARBA00004245"/>
    </source>
</evidence>
<feature type="non-terminal residue" evidence="16">
    <location>
        <position position="1096"/>
    </location>
</feature>
<dbReference type="PANTHER" id="PTHR16154">
    <property type="entry name" value="NEURABIN"/>
    <property type="match status" value="1"/>
</dbReference>
<proteinExistence type="predicted"/>
<dbReference type="Gene3D" id="2.30.42.10">
    <property type="match status" value="1"/>
</dbReference>
<dbReference type="GO" id="GO:0007015">
    <property type="term" value="P:actin filament organization"/>
    <property type="evidence" value="ECO:0007669"/>
    <property type="project" value="TreeGrafter"/>
</dbReference>
<comment type="subcellular location">
    <subcellularLocation>
        <location evidence="1">Cytoplasm</location>
        <location evidence="1">Cytoskeleton</location>
    </subcellularLocation>
    <subcellularLocation>
        <location evidence="11">Synapse</location>
    </subcellularLocation>
</comment>
<evidence type="ECO:0000256" key="11">
    <source>
        <dbReference type="ARBA" id="ARBA00034103"/>
    </source>
</evidence>
<evidence type="ECO:0000259" key="15">
    <source>
        <dbReference type="PROSITE" id="PS50106"/>
    </source>
</evidence>
<dbReference type="AlphaFoldDB" id="A0A851TDG4"/>
<sequence length="1096" mass="122971">MMKTEGKGERTLRSASPHRNAYKSDFHAIKCSFDGVNNPENASNRTGLQQKLSTSSNGGGNDPHSRGRAATYGNRVHKIKNMFLQMGGSSSTPSCESSPPTETKLISRAPPADHGPSPGSPSFLIVQKNNLLNTSASPCGSPVDSLSVPSAADKIIRGNDEADLDKVALAEKFSETRKLFERNIKQRSSVDKYSPNKCERSEDKRRRGSASPDCSSSVVDHFSFNTEVSLPVALERAENQGSEELKQQHPNSGPKSSFLNAGPISRRLESFLGDSDTEESKETSKNDSTSNQDHVRGHCSLDSSAAVERCSEKTASSKVPVIIGDELSKALEKDKGEQALFERSGHDMSSGPAQEAKWRPAGDLCQVSPTEGTCTELFVEDESSGYKTESLEKDHIVLEDQPLKHQAEEEKGSDYSLEVSGELREHDEIHQEEIGDGMSEKDGQVTQVQDVQEREGDPEGEEEQVVENQRGNFSAFGIENEAFYEDRNTEPEKQGPEGKEVLEGEEEYMYDSEYEEFPGLSEEEDPEPDRKVKFSTAPIKVFSTYSNEDYDRRNEEVDPVAASAEYELEKRVEKMEVFPVEIEKGDSGLGISIIGMGVGADQGLEKLGIFVKTITDGGAAQRDGRVYLFCRIQVNDQIVEVDGISLVGVTQFFAATVLKNTKGTVRFLIGREKPGTQSEVARLISETLEQERCLYEQHYAHDDTEQDDDYDDDEDAFESHLHGKAVEVFELPENEDINLPLDMDSAQFLLKFKELQLKHAVTTAEVNQLKEKLKIVETEKNEWESSRAQLQQNIEENKEKIKKLETYWLEAQSLCKTVNEHLKETQEQCDALEKKYCKAKKLLKDYQQKEVEFLKKEEDHSRMLEERDQKYAEQLKMYQEKISELENKLKIYEKVPYMFGSGSVLEDACQNTGQLNEPSKIREEQETDTVEENIFVADFDAFVGDTPRLDTSAHKAKAQLALKVKRQPPSRSKLKETLGAGQQTSKLQVTSRIVIDDTYHSKPSCELSGLVTEPNLSGRSHTLTFSSNEVSFKALDDEFATTGKQNQWHSRPISEWTTQQVCHWLMGMNMEQYIAEFTAMNIDGQQLMQLDSDKLK</sequence>
<feature type="compositionally biased region" description="Polar residues" evidence="13">
    <location>
        <begin position="40"/>
        <end position="56"/>
    </location>
</feature>
<keyword evidence="9" id="KW-0009">Actin-binding</keyword>
<dbReference type="PROSITE" id="PS50106">
    <property type="entry name" value="PDZ"/>
    <property type="match status" value="1"/>
</dbReference>
<comment type="caution">
    <text evidence="16">The sequence shown here is derived from an EMBL/GenBank/DDBJ whole genome shotgun (WGS) entry which is preliminary data.</text>
</comment>
<keyword evidence="4" id="KW-0597">Phosphoprotein</keyword>
<keyword evidence="7" id="KW-0770">Synapse</keyword>
<evidence type="ECO:0000256" key="4">
    <source>
        <dbReference type="ARBA" id="ARBA00022553"/>
    </source>
</evidence>
<dbReference type="Pfam" id="PF17817">
    <property type="entry name" value="PDZ_5"/>
    <property type="match status" value="1"/>
</dbReference>
<dbReference type="FunFam" id="2.30.42.10:FF:000010">
    <property type="entry name" value="Neurabin-1 isoform 1"/>
    <property type="match status" value="1"/>
</dbReference>
<reference evidence="17" key="1">
    <citation type="submission" date="2023-07" db="EMBL/GenBank/DDBJ databases">
        <title>Bird 10,000 Genomes (B10K) Project - Family phase.</title>
        <authorList>
            <person name="Zhang G."/>
        </authorList>
    </citation>
    <scope>NUCLEOTIDE SEQUENCE [LARGE SCALE GENOMIC DNA]</scope>
</reference>
<keyword evidence="2" id="KW-0217">Developmental protein</keyword>
<dbReference type="InterPro" id="IPR036034">
    <property type="entry name" value="PDZ_sf"/>
</dbReference>
<evidence type="ECO:0000259" key="14">
    <source>
        <dbReference type="PROSITE" id="PS50105"/>
    </source>
</evidence>
<keyword evidence="10" id="KW-0206">Cytoskeleton</keyword>
<evidence type="ECO:0000256" key="7">
    <source>
        <dbReference type="ARBA" id="ARBA00023018"/>
    </source>
</evidence>
<feature type="coiled-coil region" evidence="12">
    <location>
        <begin position="752"/>
        <end position="835"/>
    </location>
</feature>
<evidence type="ECO:0000256" key="5">
    <source>
        <dbReference type="ARBA" id="ARBA00022782"/>
    </source>
</evidence>
<feature type="region of interest" description="Disordered" evidence="13">
    <location>
        <begin position="87"/>
        <end position="119"/>
    </location>
</feature>
<feature type="compositionally biased region" description="Basic and acidic residues" evidence="13">
    <location>
        <begin position="399"/>
        <end position="413"/>
    </location>
</feature>
<dbReference type="Pfam" id="PF00595">
    <property type="entry name" value="PDZ"/>
    <property type="match status" value="1"/>
</dbReference>
<name>A0A851TDG4_9AVES</name>
<dbReference type="CDD" id="cd09512">
    <property type="entry name" value="SAM_Neurabin-like"/>
    <property type="match status" value="1"/>
</dbReference>
<dbReference type="Proteomes" id="UP000661971">
    <property type="component" value="Unassembled WGS sequence"/>
</dbReference>
<keyword evidence="5" id="KW-0221">Differentiation</keyword>
<feature type="compositionally biased region" description="Basic and acidic residues" evidence="13">
    <location>
        <begin position="484"/>
        <end position="502"/>
    </location>
</feature>
<feature type="coiled-coil region" evidence="12">
    <location>
        <begin position="868"/>
        <end position="895"/>
    </location>
</feature>
<dbReference type="InterPro" id="IPR001478">
    <property type="entry name" value="PDZ"/>
</dbReference>
<dbReference type="GO" id="GO:0005737">
    <property type="term" value="C:cytoplasm"/>
    <property type="evidence" value="ECO:0007669"/>
    <property type="project" value="TreeGrafter"/>
</dbReference>
<evidence type="ECO:0000256" key="9">
    <source>
        <dbReference type="ARBA" id="ARBA00023203"/>
    </source>
</evidence>
<dbReference type="CDD" id="cd06790">
    <property type="entry name" value="PDZ_neurabin-like"/>
    <property type="match status" value="1"/>
</dbReference>
<feature type="compositionally biased region" description="Low complexity" evidence="13">
    <location>
        <begin position="89"/>
        <end position="103"/>
    </location>
</feature>
<dbReference type="InterPro" id="IPR040645">
    <property type="entry name" value="Neurabin-1/2_PDZ"/>
</dbReference>
<evidence type="ECO:0000313" key="16">
    <source>
        <dbReference type="EMBL" id="NXD13958.1"/>
    </source>
</evidence>
<gene>
    <name evidence="16" type="primary">Ppp1r9a_2</name>
    <name evidence="16" type="ORF">NOTNIG_R12056</name>
</gene>
<dbReference type="GO" id="GO:0019722">
    <property type="term" value="P:calcium-mediated signaling"/>
    <property type="evidence" value="ECO:0007669"/>
    <property type="project" value="TreeGrafter"/>
</dbReference>
<keyword evidence="8 12" id="KW-0175">Coiled coil</keyword>
<evidence type="ECO:0000256" key="6">
    <source>
        <dbReference type="ARBA" id="ARBA00022902"/>
    </source>
</evidence>
<feature type="region of interest" description="Disordered" evidence="13">
    <location>
        <begin position="239"/>
        <end position="298"/>
    </location>
</feature>
<feature type="region of interest" description="Disordered" evidence="13">
    <location>
        <begin position="187"/>
        <end position="216"/>
    </location>
</feature>
<dbReference type="SUPFAM" id="SSF50156">
    <property type="entry name" value="PDZ domain-like"/>
    <property type="match status" value="1"/>
</dbReference>
<dbReference type="GO" id="GO:0031175">
    <property type="term" value="P:neuron projection development"/>
    <property type="evidence" value="ECO:0007669"/>
    <property type="project" value="TreeGrafter"/>
</dbReference>
<feature type="compositionally biased region" description="Polar residues" evidence="13">
    <location>
        <begin position="248"/>
        <end position="259"/>
    </location>
</feature>
<dbReference type="InterPro" id="IPR013761">
    <property type="entry name" value="SAM/pointed_sf"/>
</dbReference>
<keyword evidence="17" id="KW-1185">Reference proteome</keyword>